<organism evidence="3 4">
    <name type="scientific">Nannocystis bainbridge</name>
    <dbReference type="NCBI Taxonomy" id="2995303"/>
    <lineage>
        <taxon>Bacteria</taxon>
        <taxon>Pseudomonadati</taxon>
        <taxon>Myxococcota</taxon>
        <taxon>Polyangia</taxon>
        <taxon>Nannocystales</taxon>
        <taxon>Nannocystaceae</taxon>
        <taxon>Nannocystis</taxon>
    </lineage>
</organism>
<feature type="chain" id="PRO_5045135202" description="Lipoprotein" evidence="2">
    <location>
        <begin position="21"/>
        <end position="162"/>
    </location>
</feature>
<proteinExistence type="predicted"/>
<dbReference type="EMBL" id="JAQNDL010000003">
    <property type="protein sequence ID" value="MDC0721031.1"/>
    <property type="molecule type" value="Genomic_DNA"/>
</dbReference>
<evidence type="ECO:0000313" key="3">
    <source>
        <dbReference type="EMBL" id="MDC0721031.1"/>
    </source>
</evidence>
<name>A0ABT5E586_9BACT</name>
<reference evidence="3 4" key="1">
    <citation type="submission" date="2022-11" db="EMBL/GenBank/DDBJ databases">
        <title>Minimal conservation of predation-associated metabolite biosynthetic gene clusters underscores biosynthetic potential of Myxococcota including descriptions for ten novel species: Archangium lansinium sp. nov., Myxococcus landrumus sp. nov., Nannocystis bai.</title>
        <authorList>
            <person name="Ahearne A."/>
            <person name="Stevens C."/>
            <person name="Dowd S."/>
        </authorList>
    </citation>
    <scope>NUCLEOTIDE SEQUENCE [LARGE SCALE GENOMIC DNA]</scope>
    <source>
        <strain evidence="3 4">BB15-2</strain>
    </source>
</reference>
<evidence type="ECO:0000256" key="1">
    <source>
        <dbReference type="SAM" id="Phobius"/>
    </source>
</evidence>
<evidence type="ECO:0008006" key="5">
    <source>
        <dbReference type="Google" id="ProtNLM"/>
    </source>
</evidence>
<keyword evidence="2" id="KW-0732">Signal</keyword>
<sequence length="162" mass="16517">MRALATIVAMLCGCARGSGAAVVVPPRQPPPSRAPLSERGDVEIGLGAVTTAVAAALVGVGTFEAVRAARVREACRSGAMSEIDETVVCSGPLGGDPFVAAVVSSSLSFAFAVPIAVGGGFLLRRGIVARKAWKSGQPGNKMSLRPWSNGQTHVGLTFGLRF</sequence>
<protein>
    <recommendedName>
        <fullName evidence="5">Lipoprotein</fullName>
    </recommendedName>
</protein>
<gene>
    <name evidence="3" type="ORF">POL25_29260</name>
</gene>
<dbReference type="RefSeq" id="WP_272089535.1">
    <property type="nucleotide sequence ID" value="NZ_JAQNDL010000003.1"/>
</dbReference>
<feature type="signal peptide" evidence="2">
    <location>
        <begin position="1"/>
        <end position="20"/>
    </location>
</feature>
<keyword evidence="1" id="KW-0812">Transmembrane</keyword>
<keyword evidence="1" id="KW-1133">Transmembrane helix</keyword>
<keyword evidence="4" id="KW-1185">Reference proteome</keyword>
<evidence type="ECO:0000256" key="2">
    <source>
        <dbReference type="SAM" id="SignalP"/>
    </source>
</evidence>
<dbReference type="Proteomes" id="UP001221686">
    <property type="component" value="Unassembled WGS sequence"/>
</dbReference>
<evidence type="ECO:0000313" key="4">
    <source>
        <dbReference type="Proteomes" id="UP001221686"/>
    </source>
</evidence>
<keyword evidence="1" id="KW-0472">Membrane</keyword>
<comment type="caution">
    <text evidence="3">The sequence shown here is derived from an EMBL/GenBank/DDBJ whole genome shotgun (WGS) entry which is preliminary data.</text>
</comment>
<feature type="transmembrane region" description="Helical" evidence="1">
    <location>
        <begin position="44"/>
        <end position="66"/>
    </location>
</feature>
<accession>A0ABT5E586</accession>